<name>A0ABV9AQP1_9ACTN</name>
<evidence type="ECO:0000313" key="2">
    <source>
        <dbReference type="EMBL" id="MFC4501406.1"/>
    </source>
</evidence>
<gene>
    <name evidence="2" type="ORF">ACFPIH_18035</name>
</gene>
<dbReference type="InterPro" id="IPR016040">
    <property type="entry name" value="NAD(P)-bd_dom"/>
</dbReference>
<dbReference type="InterPro" id="IPR051606">
    <property type="entry name" value="Polyketide_Oxido-like"/>
</dbReference>
<dbReference type="SUPFAM" id="SSF51735">
    <property type="entry name" value="NAD(P)-binding Rossmann-fold domains"/>
    <property type="match status" value="1"/>
</dbReference>
<comment type="caution">
    <text evidence="2">The sequence shown here is derived from an EMBL/GenBank/DDBJ whole genome shotgun (WGS) entry which is preliminary data.</text>
</comment>
<dbReference type="RefSeq" id="WP_381170806.1">
    <property type="nucleotide sequence ID" value="NZ_JBHSFK010000010.1"/>
</dbReference>
<dbReference type="Gene3D" id="3.40.50.720">
    <property type="entry name" value="NAD(P)-binding Rossmann-like Domain"/>
    <property type="match status" value="1"/>
</dbReference>
<reference evidence="3" key="1">
    <citation type="journal article" date="2019" name="Int. J. Syst. Evol. Microbiol.">
        <title>The Global Catalogue of Microorganisms (GCM) 10K type strain sequencing project: providing services to taxonomists for standard genome sequencing and annotation.</title>
        <authorList>
            <consortium name="The Broad Institute Genomics Platform"/>
            <consortium name="The Broad Institute Genome Sequencing Center for Infectious Disease"/>
            <person name="Wu L."/>
            <person name="Ma J."/>
        </authorList>
    </citation>
    <scope>NUCLEOTIDE SEQUENCE [LARGE SCALE GENOMIC DNA]</scope>
    <source>
        <strain evidence="3">CGMCC 4.7177</strain>
    </source>
</reference>
<evidence type="ECO:0000259" key="1">
    <source>
        <dbReference type="Pfam" id="PF13460"/>
    </source>
</evidence>
<feature type="domain" description="NAD(P)-binding" evidence="1">
    <location>
        <begin position="17"/>
        <end position="205"/>
    </location>
</feature>
<dbReference type="EMBL" id="JBHSFK010000010">
    <property type="protein sequence ID" value="MFC4501406.1"/>
    <property type="molecule type" value="Genomic_DNA"/>
</dbReference>
<organism evidence="2 3">
    <name type="scientific">Streptomyces vulcanius</name>
    <dbReference type="NCBI Taxonomy" id="1441876"/>
    <lineage>
        <taxon>Bacteria</taxon>
        <taxon>Bacillati</taxon>
        <taxon>Actinomycetota</taxon>
        <taxon>Actinomycetes</taxon>
        <taxon>Kitasatosporales</taxon>
        <taxon>Streptomycetaceae</taxon>
        <taxon>Streptomyces</taxon>
    </lineage>
</organism>
<dbReference type="InterPro" id="IPR036291">
    <property type="entry name" value="NAD(P)-bd_dom_sf"/>
</dbReference>
<protein>
    <submittedName>
        <fullName evidence="2">NAD(P)-dependent oxidoreductase</fullName>
    </submittedName>
</protein>
<sequence length="221" mass="22745">MTHGSAKRERTKVVLFGATGTVGSRIATEASARGHLVLAVSRSGQSPIPGVAAAAGDASDPAAVAVLARGADAIASACVPPRDATDPREPFLALNEGLVAGAREAGVGRLVVVGGAGGLEVAPGQALAEQPGFPEGFLPEADAHRDVLAFYRSVDDLDWTYVSPAPEIAPGERTGRFRTGGDALLTDAEGHSRISIEDYAVAFVDELERDAHPHARMSVAY</sequence>
<dbReference type="Proteomes" id="UP001595839">
    <property type="component" value="Unassembled WGS sequence"/>
</dbReference>
<dbReference type="PANTHER" id="PTHR43355:SF2">
    <property type="entry name" value="FLAVIN REDUCTASE (NADPH)"/>
    <property type="match status" value="1"/>
</dbReference>
<dbReference type="Pfam" id="PF13460">
    <property type="entry name" value="NAD_binding_10"/>
    <property type="match status" value="1"/>
</dbReference>
<accession>A0ABV9AQP1</accession>
<proteinExistence type="predicted"/>
<keyword evidence="3" id="KW-1185">Reference proteome</keyword>
<dbReference type="PANTHER" id="PTHR43355">
    <property type="entry name" value="FLAVIN REDUCTASE (NADPH)"/>
    <property type="match status" value="1"/>
</dbReference>
<evidence type="ECO:0000313" key="3">
    <source>
        <dbReference type="Proteomes" id="UP001595839"/>
    </source>
</evidence>